<evidence type="ECO:0000313" key="3">
    <source>
        <dbReference type="Proteomes" id="UP000321533"/>
    </source>
</evidence>
<keyword evidence="3" id="KW-1185">Reference proteome</keyword>
<dbReference type="AlphaFoldDB" id="A0A5B8VE47"/>
<evidence type="ECO:0000313" key="2">
    <source>
        <dbReference type="EMBL" id="QEC69271.1"/>
    </source>
</evidence>
<proteinExistence type="predicted"/>
<dbReference type="KEGG" id="pgin:FRZ67_18870"/>
<feature type="region of interest" description="Disordered" evidence="1">
    <location>
        <begin position="541"/>
        <end position="570"/>
    </location>
</feature>
<dbReference type="Proteomes" id="UP000321533">
    <property type="component" value="Chromosome"/>
</dbReference>
<dbReference type="RefSeq" id="WP_147192147.1">
    <property type="nucleotide sequence ID" value="NZ_CP042435.1"/>
</dbReference>
<accession>A0A5B8VE47</accession>
<evidence type="ECO:0000256" key="1">
    <source>
        <dbReference type="SAM" id="MobiDB-lite"/>
    </source>
</evidence>
<protein>
    <submittedName>
        <fullName evidence="2">Uncharacterized protein</fullName>
    </submittedName>
</protein>
<reference evidence="2 3" key="1">
    <citation type="journal article" date="2016" name="Int. J. Syst. Evol. Microbiol.">
        <title>Panacibacter ginsenosidivorans gen. nov., sp. nov., with ginsenoside converting activity isolated from soil of a ginseng field.</title>
        <authorList>
            <person name="Siddiqi M.Z."/>
            <person name="Muhammad Shafi S."/>
            <person name="Choi K.D."/>
            <person name="Im W.T."/>
        </authorList>
    </citation>
    <scope>NUCLEOTIDE SEQUENCE [LARGE SCALE GENOMIC DNA]</scope>
    <source>
        <strain evidence="2 3">Gsoil1550</strain>
    </source>
</reference>
<organism evidence="2 3">
    <name type="scientific">Panacibacter ginsenosidivorans</name>
    <dbReference type="NCBI Taxonomy" id="1813871"/>
    <lineage>
        <taxon>Bacteria</taxon>
        <taxon>Pseudomonadati</taxon>
        <taxon>Bacteroidota</taxon>
        <taxon>Chitinophagia</taxon>
        <taxon>Chitinophagales</taxon>
        <taxon>Chitinophagaceae</taxon>
        <taxon>Panacibacter</taxon>
    </lineage>
</organism>
<sequence>MNIVAEDIKAIHEKLKLQLEQGFELVAYNVQPGAANKNDLHFFRDQQSFEEFSKVNNSDHALYFEYSTRHVLNCVDAILNNKINFSESTRFAYADGVYSMYDPAQRESLEALQLQLKQLGFDERLFPALDYYVDYPQERFDLIQKERNDNEKTTCVLHFERHPADLGYELKSYDYSLRIAPEVPDITINGISAKELDHAMNSIDWSIDHHRDSLVEAHIKTADGNDFLDRLDMITRDVNRLYKYNEEGRDAAERLMYKHWHGEPWEPTEISLEHVCRIFEWKKEVDLIATPETTVVETYQYLKQNALLCADALPVTKEALEACLGDDLSGIKPGEELMMLARHFYKVNMHCLEIELYKNGWDEPFGYELQWQFNNKSACFDITVNKEVQQEKMQCRLQFEDAGNGWYLFKQFDATLYHQVVIAHAHINGVNTNYLEAAMKKADWYYEYSESNGAWDKGFAEVRKINDALNTLCQDNTGRIIATQLWNNHVPLFTIDKPVIIRKCEEEQHLYQRMQFSAETPVGDAHRELKNVVLKNEMHHHVQLSPVKEQTPVSQKENEKPRHSHRPKIN</sequence>
<name>A0A5B8VE47_9BACT</name>
<dbReference type="EMBL" id="CP042435">
    <property type="protein sequence ID" value="QEC69271.1"/>
    <property type="molecule type" value="Genomic_DNA"/>
</dbReference>
<gene>
    <name evidence="2" type="ORF">FRZ67_18870</name>
</gene>